<keyword evidence="3" id="KW-0165">Cleavage on pair of basic residues</keyword>
<keyword evidence="7" id="KW-0106">Calcium</keyword>
<dbReference type="Proteomes" id="UP000596742">
    <property type="component" value="Unassembled WGS sequence"/>
</dbReference>
<gene>
    <name evidence="11" type="ORF">MGAL_10B081911</name>
</gene>
<dbReference type="InterPro" id="IPR008979">
    <property type="entry name" value="Galactose-bd-like_sf"/>
</dbReference>
<dbReference type="PRINTS" id="PR00723">
    <property type="entry name" value="SUBTILISIN"/>
</dbReference>
<feature type="active site" description="Charge relay system" evidence="8 9">
    <location>
        <position position="406"/>
    </location>
</feature>
<evidence type="ECO:0000313" key="11">
    <source>
        <dbReference type="EMBL" id="VDI57281.1"/>
    </source>
</evidence>
<dbReference type="GO" id="GO:0005802">
    <property type="term" value="C:trans-Golgi network"/>
    <property type="evidence" value="ECO:0007669"/>
    <property type="project" value="TreeGrafter"/>
</dbReference>
<dbReference type="SUPFAM" id="SSF49785">
    <property type="entry name" value="Galactose-binding domain-like"/>
    <property type="match status" value="1"/>
</dbReference>
<dbReference type="InterPro" id="IPR036852">
    <property type="entry name" value="Peptidase_S8/S53_dom_sf"/>
</dbReference>
<dbReference type="InterPro" id="IPR034182">
    <property type="entry name" value="Kexin/furin"/>
</dbReference>
<keyword evidence="12" id="KW-1185">Reference proteome</keyword>
<keyword evidence="6 9" id="KW-0720">Serine protease</keyword>
<proteinExistence type="inferred from homology"/>
<evidence type="ECO:0000256" key="1">
    <source>
        <dbReference type="ARBA" id="ARBA00005325"/>
    </source>
</evidence>
<protein>
    <recommendedName>
        <fullName evidence="10">P/Homo B domain-containing protein</fullName>
    </recommendedName>
</protein>
<evidence type="ECO:0000256" key="7">
    <source>
        <dbReference type="ARBA" id="ARBA00022837"/>
    </source>
</evidence>
<dbReference type="InterPro" id="IPR002884">
    <property type="entry name" value="P_dom"/>
</dbReference>
<dbReference type="PROSITE" id="PS51829">
    <property type="entry name" value="P_HOMO_B"/>
    <property type="match status" value="1"/>
</dbReference>
<keyword evidence="4" id="KW-0732">Signal</keyword>
<dbReference type="OrthoDB" id="300641at2759"/>
<feature type="active site" description="Charge relay system" evidence="8 9">
    <location>
        <position position="194"/>
    </location>
</feature>
<dbReference type="PROSITE" id="PS00137">
    <property type="entry name" value="SUBTILASE_HIS"/>
    <property type="match status" value="1"/>
</dbReference>
<dbReference type="AlphaFoldDB" id="A0A8B6G1A1"/>
<feature type="active site" description="Charge relay system" evidence="8 9">
    <location>
        <position position="232"/>
    </location>
</feature>
<dbReference type="PANTHER" id="PTHR42884:SF14">
    <property type="entry name" value="NEUROENDOCRINE CONVERTASE 1"/>
    <property type="match status" value="1"/>
</dbReference>
<dbReference type="PROSITE" id="PS00138">
    <property type="entry name" value="SUBTILASE_SER"/>
    <property type="match status" value="1"/>
</dbReference>
<evidence type="ECO:0000256" key="8">
    <source>
        <dbReference type="PIRSR" id="PIRSR615500-1"/>
    </source>
</evidence>
<sequence length="641" mass="70639">MLVVINSINAKVNLKHSANSVINKDSTNIQDRKKIDGLGINGVFKNFDSIAKSSKRSDHDQTTNEIVMKLKTGYDISDVKEILNRHKSFYFLRQMKFGKKVFYVLKINKDERDTDIDVDSLNDDADVTALKKEKKVKNIKVQRKFHFVTSSVNPSEISDPKFWNINGDVLPSINVQAAWDLGITGAGVKVAIVDQYLDLDHEDMKDNLITDLHYDYVDNDNNPRPESQSAAHGTAVAGIILSKPGNNVCTVGIAYNATGVGVAVIDSTGSLSATDVELARYLSHEMKEIDIYSNSWGPGQAYGYLQVSEVLEEAFINGVTNGRNGKGNIYVFAAGNYRDNTNSNGLLTSPYTIAVSAVSNGGMSASFRSVGSSIMTVAYGEGQGSTNGIVVPIPYSNCIDGAEGTSFSCPTVSGAIALCLEINPNLTWRSIQHLLVQTSKKHNLADSDSNYQWQENGAKFQTHPTMGFGFLDVGDMVQKAGNFPVLQALETCTINRQKRIRTKRGGSKSDNLNVLCSGQGTNCGTIRYLESVLVTISFRFTANRGSVEFYLYSPFGTKSYLMTHRPEDSSYHPMGGSLVWTYKTLQTWGENPCSDASNGDRPWRLEFRTIDKAVRGIDDEKRLKHKTTSLSFMNVVINKRT</sequence>
<dbReference type="InterPro" id="IPR023828">
    <property type="entry name" value="Peptidase_S8_Ser-AS"/>
</dbReference>
<dbReference type="CDD" id="cd04059">
    <property type="entry name" value="Peptidases_S8_Protein_convertases_Kexins_Furin-like"/>
    <property type="match status" value="1"/>
</dbReference>
<comment type="caution">
    <text evidence="11">The sequence shown here is derived from an EMBL/GenBank/DDBJ whole genome shotgun (WGS) entry which is preliminary data.</text>
</comment>
<dbReference type="PANTHER" id="PTHR42884">
    <property type="entry name" value="PROPROTEIN CONVERTASE SUBTILISIN/KEXIN-RELATED"/>
    <property type="match status" value="1"/>
</dbReference>
<reference evidence="11" key="1">
    <citation type="submission" date="2018-11" db="EMBL/GenBank/DDBJ databases">
        <authorList>
            <person name="Alioto T."/>
            <person name="Alioto T."/>
        </authorList>
    </citation>
    <scope>NUCLEOTIDE SEQUENCE</scope>
</reference>
<keyword evidence="5 9" id="KW-0378">Hydrolase</keyword>
<evidence type="ECO:0000256" key="4">
    <source>
        <dbReference type="ARBA" id="ARBA00022729"/>
    </source>
</evidence>
<dbReference type="InterPro" id="IPR000209">
    <property type="entry name" value="Peptidase_S8/S53_dom"/>
</dbReference>
<comment type="similarity">
    <text evidence="1">Belongs to the peptidase S8 family. Furin subfamily.</text>
</comment>
<dbReference type="Gene3D" id="3.40.50.200">
    <property type="entry name" value="Peptidase S8/S53 domain"/>
    <property type="match status" value="1"/>
</dbReference>
<evidence type="ECO:0000256" key="3">
    <source>
        <dbReference type="ARBA" id="ARBA00022685"/>
    </source>
</evidence>
<keyword evidence="2 9" id="KW-0645">Protease</keyword>
<dbReference type="InterPro" id="IPR015500">
    <property type="entry name" value="Peptidase_S8_subtilisin-rel"/>
</dbReference>
<dbReference type="SUPFAM" id="SSF52743">
    <property type="entry name" value="Subtilisin-like"/>
    <property type="match status" value="1"/>
</dbReference>
<evidence type="ECO:0000259" key="10">
    <source>
        <dbReference type="PROSITE" id="PS51829"/>
    </source>
</evidence>
<evidence type="ECO:0000256" key="6">
    <source>
        <dbReference type="ARBA" id="ARBA00022825"/>
    </source>
</evidence>
<evidence type="ECO:0000256" key="5">
    <source>
        <dbReference type="ARBA" id="ARBA00022801"/>
    </source>
</evidence>
<name>A0A8B6G1A1_MYTGA</name>
<evidence type="ECO:0000313" key="12">
    <source>
        <dbReference type="Proteomes" id="UP000596742"/>
    </source>
</evidence>
<dbReference type="GO" id="GO:0004252">
    <property type="term" value="F:serine-type endopeptidase activity"/>
    <property type="evidence" value="ECO:0007669"/>
    <property type="project" value="UniProtKB-UniRule"/>
</dbReference>
<evidence type="ECO:0000256" key="9">
    <source>
        <dbReference type="PROSITE-ProRule" id="PRU01240"/>
    </source>
</evidence>
<evidence type="ECO:0000256" key="2">
    <source>
        <dbReference type="ARBA" id="ARBA00022670"/>
    </source>
</evidence>
<accession>A0A8B6G1A1</accession>
<dbReference type="Pfam" id="PF01483">
    <property type="entry name" value="P_proprotein"/>
    <property type="match status" value="1"/>
</dbReference>
<dbReference type="Gene3D" id="2.60.120.260">
    <property type="entry name" value="Galactose-binding domain-like"/>
    <property type="match status" value="1"/>
</dbReference>
<dbReference type="PROSITE" id="PS51892">
    <property type="entry name" value="SUBTILASE"/>
    <property type="match status" value="1"/>
</dbReference>
<dbReference type="GO" id="GO:0016485">
    <property type="term" value="P:protein processing"/>
    <property type="evidence" value="ECO:0007669"/>
    <property type="project" value="TreeGrafter"/>
</dbReference>
<dbReference type="InterPro" id="IPR022398">
    <property type="entry name" value="Peptidase_S8_His-AS"/>
</dbReference>
<organism evidence="11 12">
    <name type="scientific">Mytilus galloprovincialis</name>
    <name type="common">Mediterranean mussel</name>
    <dbReference type="NCBI Taxonomy" id="29158"/>
    <lineage>
        <taxon>Eukaryota</taxon>
        <taxon>Metazoa</taxon>
        <taxon>Spiralia</taxon>
        <taxon>Lophotrochozoa</taxon>
        <taxon>Mollusca</taxon>
        <taxon>Bivalvia</taxon>
        <taxon>Autobranchia</taxon>
        <taxon>Pteriomorphia</taxon>
        <taxon>Mytilida</taxon>
        <taxon>Mytiloidea</taxon>
        <taxon>Mytilidae</taxon>
        <taxon>Mytilinae</taxon>
        <taxon>Mytilus</taxon>
    </lineage>
</organism>
<dbReference type="EMBL" id="UYJE01007719">
    <property type="protein sequence ID" value="VDI57281.1"/>
    <property type="molecule type" value="Genomic_DNA"/>
</dbReference>
<dbReference type="GO" id="GO:0000139">
    <property type="term" value="C:Golgi membrane"/>
    <property type="evidence" value="ECO:0007669"/>
    <property type="project" value="TreeGrafter"/>
</dbReference>
<feature type="domain" description="P/Homo B" evidence="10">
    <location>
        <begin position="482"/>
        <end position="638"/>
    </location>
</feature>
<dbReference type="Pfam" id="PF00082">
    <property type="entry name" value="Peptidase_S8"/>
    <property type="match status" value="1"/>
</dbReference>